<sequence>MIAIRHLCVYIPYTTLRCISTTPTHFIKAHKMPPRPKIIEDEITEVFLKGGSGPGGQKINKCNSKVQLKHLPTGIVVTCQATRSREQNRKKAREILAMKVQHLLDPQNSRQTKLEERKIQSAQNKKKKSKKKYSVLNQEKRLEKEEQERQELEFLQSLNQK</sequence>
<feature type="compositionally biased region" description="Basic and acidic residues" evidence="5">
    <location>
        <begin position="138"/>
        <end position="152"/>
    </location>
</feature>
<evidence type="ECO:0000256" key="1">
    <source>
        <dbReference type="ARBA" id="ARBA00004173"/>
    </source>
</evidence>
<dbReference type="VEuPathDB" id="FungiDB:BON22_4750"/>
<organism evidence="7">
    <name type="scientific">Cyberlindnera fabianii</name>
    <name type="common">Yeast</name>
    <name type="synonym">Hansenula fabianii</name>
    <dbReference type="NCBI Taxonomy" id="36022"/>
    <lineage>
        <taxon>Eukaryota</taxon>
        <taxon>Fungi</taxon>
        <taxon>Dikarya</taxon>
        <taxon>Ascomycota</taxon>
        <taxon>Saccharomycotina</taxon>
        <taxon>Saccharomycetes</taxon>
        <taxon>Phaffomycetales</taxon>
        <taxon>Phaffomycetaceae</taxon>
        <taxon>Cyberlindnera</taxon>
    </lineage>
</organism>
<dbReference type="OrthoDB" id="277888at2759"/>
<evidence type="ECO:0000259" key="6">
    <source>
        <dbReference type="Pfam" id="PF00472"/>
    </source>
</evidence>
<feature type="region of interest" description="Disordered" evidence="5">
    <location>
        <begin position="100"/>
        <end position="161"/>
    </location>
</feature>
<dbReference type="GO" id="GO:0032543">
    <property type="term" value="P:mitochondrial translation"/>
    <property type="evidence" value="ECO:0007669"/>
    <property type="project" value="UniProtKB-ARBA"/>
</dbReference>
<reference evidence="7" key="1">
    <citation type="journal article" date="2014" name="Genome Announc.">
        <title>Genome sequence of the yeast Cyberlindnera fabianii (Hansenula fabianii).</title>
        <authorList>
            <person name="Freel K.C."/>
            <person name="Sarilar V."/>
            <person name="Neuveglise C."/>
            <person name="Devillers H."/>
            <person name="Friedrich A."/>
            <person name="Schacherer J."/>
        </authorList>
    </citation>
    <scope>NUCLEOTIDE SEQUENCE</scope>
    <source>
        <strain evidence="7">YJS4271</strain>
    </source>
</reference>
<evidence type="ECO:0000256" key="3">
    <source>
        <dbReference type="ARBA" id="ARBA00022946"/>
    </source>
</evidence>
<dbReference type="GO" id="GO:0003747">
    <property type="term" value="F:translation release factor activity"/>
    <property type="evidence" value="ECO:0007669"/>
    <property type="project" value="InterPro"/>
</dbReference>
<dbReference type="GO" id="GO:0005739">
    <property type="term" value="C:mitochondrion"/>
    <property type="evidence" value="ECO:0007669"/>
    <property type="project" value="UniProtKB-SubCell"/>
</dbReference>
<evidence type="ECO:0000256" key="4">
    <source>
        <dbReference type="ARBA" id="ARBA00023128"/>
    </source>
</evidence>
<gene>
    <name evidence="7" type="ORF">CYFA0S_12e03356g</name>
</gene>
<evidence type="ECO:0000313" key="7">
    <source>
        <dbReference type="EMBL" id="CDR43700.1"/>
    </source>
</evidence>
<evidence type="ECO:0000256" key="5">
    <source>
        <dbReference type="SAM" id="MobiDB-lite"/>
    </source>
</evidence>
<dbReference type="PANTHER" id="PTHR46203:SF1">
    <property type="entry name" value="MITOCHONDRIAL TRANSLATION RELEASE FACTOR IN RESCUE"/>
    <property type="match status" value="1"/>
</dbReference>
<dbReference type="FunFam" id="3.30.160.20:FF:000065">
    <property type="entry name" value="Peptidyl-tRNA hydrolase domain protein"/>
    <property type="match status" value="1"/>
</dbReference>
<dbReference type="EMBL" id="LK052897">
    <property type="protein sequence ID" value="CDR43700.1"/>
    <property type="molecule type" value="Genomic_DNA"/>
</dbReference>
<dbReference type="AlphaFoldDB" id="A0A061B1K6"/>
<dbReference type="InterPro" id="IPR000352">
    <property type="entry name" value="Pep_chain_release_fac_I"/>
</dbReference>
<protein>
    <submittedName>
        <fullName evidence="7">CYFA0S12e03356g1_1</fullName>
    </submittedName>
</protein>
<evidence type="ECO:0000256" key="2">
    <source>
        <dbReference type="ARBA" id="ARBA00010835"/>
    </source>
</evidence>
<feature type="compositionally biased region" description="Basic residues" evidence="5">
    <location>
        <begin position="124"/>
        <end position="133"/>
    </location>
</feature>
<keyword evidence="4" id="KW-0496">Mitochondrion</keyword>
<dbReference type="InterPro" id="IPR045853">
    <property type="entry name" value="Pep_chain_release_fac_I_sf"/>
</dbReference>
<name>A0A061B1K6_CYBFA</name>
<dbReference type="PANTHER" id="PTHR46203">
    <property type="entry name" value="PROBABLE PEPTIDE CHAIN RELEASE FACTOR C12ORF65"/>
    <property type="match status" value="1"/>
</dbReference>
<dbReference type="PhylomeDB" id="A0A061B1K6"/>
<comment type="subcellular location">
    <subcellularLocation>
        <location evidence="1">Mitochondrion</location>
    </subcellularLocation>
</comment>
<dbReference type="InterPro" id="IPR052405">
    <property type="entry name" value="Mito_Transl_Release_Factor"/>
</dbReference>
<dbReference type="Pfam" id="PF00472">
    <property type="entry name" value="RF-1"/>
    <property type="match status" value="1"/>
</dbReference>
<proteinExistence type="inferred from homology"/>
<accession>A0A061B1K6</accession>
<comment type="similarity">
    <text evidence="2">Belongs to the prokaryotic/mitochondrial release factor family.</text>
</comment>
<feature type="domain" description="Prokaryotic-type class I peptide chain release factors" evidence="6">
    <location>
        <begin position="38"/>
        <end position="139"/>
    </location>
</feature>
<dbReference type="Gene3D" id="3.30.160.20">
    <property type="match status" value="1"/>
</dbReference>
<dbReference type="SUPFAM" id="SSF75620">
    <property type="entry name" value="Release factor"/>
    <property type="match status" value="1"/>
</dbReference>
<keyword evidence="3" id="KW-0809">Transit peptide</keyword>